<accession>A0ABY8C7N9</accession>
<name>A0ABY8C7N9_9GAMM</name>
<dbReference type="PANTHER" id="PTHR33937">
    <property type="entry name" value="IRON-MOLYBDENUM PROTEIN-RELATED-RELATED"/>
    <property type="match status" value="1"/>
</dbReference>
<evidence type="ECO:0000313" key="4">
    <source>
        <dbReference type="Proteomes" id="UP001222275"/>
    </source>
</evidence>
<organism evidence="3 4">
    <name type="scientific">Thiomicrorhabdus lithotrophica</name>
    <dbReference type="NCBI Taxonomy" id="2949997"/>
    <lineage>
        <taxon>Bacteria</taxon>
        <taxon>Pseudomonadati</taxon>
        <taxon>Pseudomonadota</taxon>
        <taxon>Gammaproteobacteria</taxon>
        <taxon>Thiotrichales</taxon>
        <taxon>Piscirickettsiaceae</taxon>
        <taxon>Thiomicrorhabdus</taxon>
    </lineage>
</organism>
<sequence length="105" mass="11496">MKIAITSPNAKTIAGHAGKCPGYLIYEIENNNVTKSHIRLSKEQVFKNFSGPLSKTPEHPLYGINVFITQSLGEGLSNRLTQDNIKVYTTAEENPEVLIPSIIAA</sequence>
<keyword evidence="4" id="KW-1185">Reference proteome</keyword>
<dbReference type="SUPFAM" id="SSF53146">
    <property type="entry name" value="Nitrogenase accessory factor-like"/>
    <property type="match status" value="1"/>
</dbReference>
<evidence type="ECO:0000259" key="2">
    <source>
        <dbReference type="Pfam" id="PF02579"/>
    </source>
</evidence>
<keyword evidence="1" id="KW-0535">Nitrogen fixation</keyword>
<feature type="domain" description="Dinitrogenase iron-molybdenum cofactor biosynthesis" evidence="2">
    <location>
        <begin position="11"/>
        <end position="97"/>
    </location>
</feature>
<dbReference type="RefSeq" id="WP_275594232.1">
    <property type="nucleotide sequence ID" value="NZ_CP102381.1"/>
</dbReference>
<proteinExistence type="predicted"/>
<dbReference type="InterPro" id="IPR036105">
    <property type="entry name" value="DiNase_FeMo-co_biosyn_sf"/>
</dbReference>
<gene>
    <name evidence="3" type="ORF">NR989_08110</name>
</gene>
<dbReference type="EMBL" id="CP102381">
    <property type="protein sequence ID" value="WEJ61975.1"/>
    <property type="molecule type" value="Genomic_DNA"/>
</dbReference>
<evidence type="ECO:0000313" key="3">
    <source>
        <dbReference type="EMBL" id="WEJ61975.1"/>
    </source>
</evidence>
<dbReference type="PANTHER" id="PTHR33937:SF2">
    <property type="entry name" value="DINITROGENASE IRON-MOLYBDENUM COFACTOR BIOSYNTHESIS DOMAIN-CONTAINING PROTEIN"/>
    <property type="match status" value="1"/>
</dbReference>
<dbReference type="InterPro" id="IPR003731">
    <property type="entry name" value="Di-Nase_FeMo-co_biosynth"/>
</dbReference>
<reference evidence="3 4" key="1">
    <citation type="submission" date="2022-06" db="EMBL/GenBank/DDBJ databases">
        <title>Thiomicrohabdus sp. nov, an obligately chemolithoautotrophic, sulfur-oxidizing bacterium isolated from beach of Guanyin Mountain. Amoy.</title>
        <authorList>
            <person name="Zhu H."/>
        </authorList>
    </citation>
    <scope>NUCLEOTIDE SEQUENCE [LARGE SCALE GENOMIC DNA]</scope>
    <source>
        <strain evidence="3 4">XGS-01</strain>
    </source>
</reference>
<dbReference type="Gene3D" id="3.30.420.130">
    <property type="entry name" value="Dinitrogenase iron-molybdenum cofactor biosynthesis domain"/>
    <property type="match status" value="1"/>
</dbReference>
<dbReference type="Pfam" id="PF02579">
    <property type="entry name" value="Nitro_FeMo-Co"/>
    <property type="match status" value="1"/>
</dbReference>
<evidence type="ECO:0000256" key="1">
    <source>
        <dbReference type="ARBA" id="ARBA00023231"/>
    </source>
</evidence>
<dbReference type="Proteomes" id="UP001222275">
    <property type="component" value="Chromosome"/>
</dbReference>
<dbReference type="InterPro" id="IPR051840">
    <property type="entry name" value="NifX/NifY_domain"/>
</dbReference>
<protein>
    <recommendedName>
        <fullName evidence="2">Dinitrogenase iron-molybdenum cofactor biosynthesis domain-containing protein</fullName>
    </recommendedName>
</protein>